<sequence>MNNIVIQANITFEETNEIRKGPLSRVFLAKDLQLDAEIVVKEIKKTDFSNPDEYFTEARILYSMKHPNIAEIQYACEKNQFIYLSMPYYPDGSLEKLYNKRPFSVREIIKYSLDFLKGLHFIHTKGLLHLDVKPGNVLINSSGVAMLTDFGLSKFVNNFDVAEYDKVYQTHRYPESFITNYASKQSDIYQAGVTLYRMCNGDPLFKKQQATQTGIQSGKYPDRNVFLPHIPQSLIKVIKKALNVNPTDRHDSVLELMNELSKIDKNLDWRYNFDVTTRTNVWSVEGPTSFKSIQLFNDNGTWKTVGKQTSKSSKQTKNFTRWNSQHNSFSEAEKQIKAFIAQYERQL</sequence>
<dbReference type="InterPro" id="IPR008271">
    <property type="entry name" value="Ser/Thr_kinase_AS"/>
</dbReference>
<reference evidence="3 4" key="1">
    <citation type="submission" date="2017-07" db="EMBL/GenBank/DDBJ databases">
        <title>Isolation and development of strain Bacillus megaterium SR7 for enhanced growth and metabolite production under supercritical carbon dioxide.</title>
        <authorList>
            <person name="Freedman A.J.E."/>
            <person name="Peet K.C."/>
            <person name="Boock J.T."/>
            <person name="Penn K."/>
            <person name="Prather K.L.J."/>
            <person name="Thompson J.R."/>
        </authorList>
    </citation>
    <scope>NUCLEOTIDE SEQUENCE [LARGE SCALE GENOMIC DNA]</scope>
    <source>
        <strain evidence="3 4">SR7</strain>
    </source>
</reference>
<evidence type="ECO:0000259" key="1">
    <source>
        <dbReference type="PROSITE" id="PS50011"/>
    </source>
</evidence>
<evidence type="ECO:0000313" key="3">
    <source>
        <dbReference type="EMBL" id="AXI32668.1"/>
    </source>
</evidence>
<dbReference type="SUPFAM" id="SSF56112">
    <property type="entry name" value="Protein kinase-like (PK-like)"/>
    <property type="match status" value="1"/>
</dbReference>
<dbReference type="EMBL" id="CP022674">
    <property type="protein sequence ID" value="AXI27488.1"/>
    <property type="molecule type" value="Genomic_DNA"/>
</dbReference>
<dbReference type="SMART" id="SM00220">
    <property type="entry name" value="S_TKc"/>
    <property type="match status" value="1"/>
</dbReference>
<dbReference type="AlphaFoldDB" id="A0AA86M2S9"/>
<dbReference type="InterPro" id="IPR000719">
    <property type="entry name" value="Prot_kinase_dom"/>
</dbReference>
<dbReference type="Gene3D" id="1.10.510.10">
    <property type="entry name" value="Transferase(Phosphotransferase) domain 1"/>
    <property type="match status" value="1"/>
</dbReference>
<dbReference type="CDD" id="cd14014">
    <property type="entry name" value="STKc_PknB_like"/>
    <property type="match status" value="1"/>
</dbReference>
<proteinExistence type="predicted"/>
<dbReference type="Proteomes" id="UP000253834">
    <property type="component" value="Chromosome"/>
</dbReference>
<protein>
    <recommendedName>
        <fullName evidence="1">Protein kinase domain-containing protein</fullName>
    </recommendedName>
</protein>
<dbReference type="PANTHER" id="PTHR24345:SF87">
    <property type="entry name" value="TBC1 DOMAIN CONTAINING KINASE"/>
    <property type="match status" value="1"/>
</dbReference>
<accession>A0AA86M2S9</accession>
<dbReference type="EMBL" id="CP022674">
    <property type="protein sequence ID" value="AXI32668.1"/>
    <property type="molecule type" value="Genomic_DNA"/>
</dbReference>
<dbReference type="PANTHER" id="PTHR24345">
    <property type="entry name" value="SERINE/THREONINE-PROTEIN KINASE PLK"/>
    <property type="match status" value="1"/>
</dbReference>
<evidence type="ECO:0000313" key="4">
    <source>
        <dbReference type="Proteomes" id="UP000253834"/>
    </source>
</evidence>
<evidence type="ECO:0000313" key="2">
    <source>
        <dbReference type="EMBL" id="AXI27488.1"/>
    </source>
</evidence>
<name>A0AA86M2S9_PRIMG</name>
<organism evidence="3 4">
    <name type="scientific">Priestia megaterium</name>
    <name type="common">Bacillus megaterium</name>
    <dbReference type="NCBI Taxonomy" id="1404"/>
    <lineage>
        <taxon>Bacteria</taxon>
        <taxon>Bacillati</taxon>
        <taxon>Bacillota</taxon>
        <taxon>Bacilli</taxon>
        <taxon>Bacillales</taxon>
        <taxon>Bacillaceae</taxon>
        <taxon>Priestia</taxon>
    </lineage>
</organism>
<dbReference type="PROSITE" id="PS00108">
    <property type="entry name" value="PROTEIN_KINASE_ST"/>
    <property type="match status" value="1"/>
</dbReference>
<feature type="domain" description="Protein kinase" evidence="1">
    <location>
        <begin position="12"/>
        <end position="261"/>
    </location>
</feature>
<dbReference type="GO" id="GO:0005524">
    <property type="term" value="F:ATP binding"/>
    <property type="evidence" value="ECO:0007669"/>
    <property type="project" value="InterPro"/>
</dbReference>
<gene>
    <name evidence="2" type="ORF">CIB87_00065</name>
    <name evidence="3" type="ORF">CIB87_28175</name>
</gene>
<dbReference type="Pfam" id="PF00069">
    <property type="entry name" value="Pkinase"/>
    <property type="match status" value="1"/>
</dbReference>
<dbReference type="InterPro" id="IPR011009">
    <property type="entry name" value="Kinase-like_dom_sf"/>
</dbReference>
<dbReference type="GO" id="GO:0004672">
    <property type="term" value="F:protein kinase activity"/>
    <property type="evidence" value="ECO:0007669"/>
    <property type="project" value="InterPro"/>
</dbReference>
<dbReference type="PROSITE" id="PS50011">
    <property type="entry name" value="PROTEIN_KINASE_DOM"/>
    <property type="match status" value="1"/>
</dbReference>